<dbReference type="Pfam" id="PF13585">
    <property type="entry name" value="CHU_C"/>
    <property type="match status" value="1"/>
</dbReference>
<gene>
    <name evidence="2" type="ORF">E1J38_007345</name>
</gene>
<dbReference type="InterPro" id="IPR035986">
    <property type="entry name" value="PKD_dom_sf"/>
</dbReference>
<reference evidence="2 3" key="1">
    <citation type="submission" date="2019-03" db="EMBL/GenBank/DDBJ databases">
        <authorList>
            <person name="Zhong Y.L."/>
        </authorList>
    </citation>
    <scope>NUCLEOTIDE SEQUENCE [LARGE SCALE GENOMIC DNA]</scope>
    <source>
        <strain evidence="2 3">W255</strain>
    </source>
</reference>
<evidence type="ECO:0000256" key="1">
    <source>
        <dbReference type="SAM" id="SignalP"/>
    </source>
</evidence>
<keyword evidence="1" id="KW-0732">Signal</keyword>
<dbReference type="SUPFAM" id="SSF49299">
    <property type="entry name" value="PKD domain"/>
    <property type="match status" value="1"/>
</dbReference>
<name>A0A562YEC3_9FLAO</name>
<organism evidence="2 3">
    <name type="scientific">Seonamhaeicola sediminis</name>
    <dbReference type="NCBI Taxonomy" id="2528206"/>
    <lineage>
        <taxon>Bacteria</taxon>
        <taxon>Pseudomonadati</taxon>
        <taxon>Bacteroidota</taxon>
        <taxon>Flavobacteriia</taxon>
        <taxon>Flavobacteriales</taxon>
        <taxon>Flavobacteriaceae</taxon>
    </lineage>
</organism>
<feature type="chain" id="PRO_5023040045" evidence="1">
    <location>
        <begin position="20"/>
        <end position="907"/>
    </location>
</feature>
<accession>A0A562YEC3</accession>
<dbReference type="InterPro" id="IPR036322">
    <property type="entry name" value="WD40_repeat_dom_sf"/>
</dbReference>
<protein>
    <submittedName>
        <fullName evidence="2">T9SS type B sorting domain-containing protein</fullName>
    </submittedName>
</protein>
<dbReference type="Proteomes" id="UP000295814">
    <property type="component" value="Unassembled WGS sequence"/>
</dbReference>
<dbReference type="InterPro" id="IPR026341">
    <property type="entry name" value="T9SS_type_B"/>
</dbReference>
<comment type="caution">
    <text evidence="2">The sequence shown here is derived from an EMBL/GenBank/DDBJ whole genome shotgun (WGS) entry which is preliminary data.</text>
</comment>
<proteinExistence type="predicted"/>
<feature type="signal peptide" evidence="1">
    <location>
        <begin position="1"/>
        <end position="19"/>
    </location>
</feature>
<sequence>MKKIAITLTLFIFSMCVFAQRQASNWYFGYGAGIQFNLANNSITSVNNGQLFTNEGCSSISDDIGNLMFYTDGTTVWNRNHNVMLNGIGLFGDNSSTQSAIIVPKPDDTDIYYIFTVDTSVGQGDPNNGFNYSIVDMTLDGGLGAVTQKNINLLGFCSEKLTAVLKDCITKSIWVITLAEKDGGFDYFDTFHAFEVSNAGVNPISVKSTLSDLFISERRGYLKVSPDGTKIATANIEEGLQIFDFDSFTGMVTNMQDLAINSNNSPFPYGIEFSPNSNLLYVHSSNNFFDVENIRNNEDPSNHTSVLTQFNLMAPDIQASQTILDDRNLYRGALQLGPNGKIYRALSSTYTQGLPYLGVINNPNNVGTTSNYEHNAVSLAPNDSSQGLPPFIASFFNQQIDIIKNGESTTNLDLCGGDAYTLTSIDLPGATYSWFLDEVPLPETDYDLEVTQSGHYEVYIDPNNGECAIEGDAFVKFNPNPVAYNHTILQCDEDSLKDGFTLFNLNEANTNLTGGNEILSTKFYTDASRTNEVDGNFFANTMNPQTIYVEVFNEETSCSSFSELILEVSVTDSNDATLAACDDDGNEDGFYTFNLTDVENNIVTGLPTGLNISYYQTYEDALLERNILEETFTNTTPYTQIIYARVENTNNCYGISEVLLTVNQLPDIDTEDFTYYCLNKFPEPILLNAGILNDSPNNYSYNWSSGQDTYEANINEVGTYQVTVTNSNGCSKTRTITVEASNIATINDIQVKDASQNNIVTILASGEGEYQYSLLDENNLVYAPYQDSNVFENVAPGIYAVIVKDLKNDCGETVPVKLSVIGFPKYLTPNNDGINDTWQVYGVSNMFQPNTKIQIFDRYGKLLKELSPLDEGWDGLFNGQRLPSDDYWFFVKLQDGRIFRSHFTLKH</sequence>
<reference evidence="2 3" key="2">
    <citation type="submission" date="2019-07" db="EMBL/GenBank/DDBJ databases">
        <title>Seonamhaeicola sp. W255 draft genome.</title>
        <authorList>
            <person name="Zhang X.-Y."/>
            <person name="Zhang R."/>
            <person name="Zhong Y.-L."/>
            <person name="Du Z.-J."/>
        </authorList>
    </citation>
    <scope>NUCLEOTIDE SEQUENCE [LARGE SCALE GENOMIC DNA]</scope>
    <source>
        <strain evidence="2 3">W255</strain>
    </source>
</reference>
<dbReference type="EMBL" id="SMZJ02000004">
    <property type="protein sequence ID" value="TWO32673.1"/>
    <property type="molecule type" value="Genomic_DNA"/>
</dbReference>
<dbReference type="OrthoDB" id="9765926at2"/>
<dbReference type="SUPFAM" id="SSF50978">
    <property type="entry name" value="WD40 repeat-like"/>
    <property type="match status" value="1"/>
</dbReference>
<keyword evidence="3" id="KW-1185">Reference proteome</keyword>
<evidence type="ECO:0000313" key="3">
    <source>
        <dbReference type="Proteomes" id="UP000295814"/>
    </source>
</evidence>
<dbReference type="NCBIfam" id="TIGR04131">
    <property type="entry name" value="Bac_Flav_CTERM"/>
    <property type="match status" value="1"/>
</dbReference>
<dbReference type="RefSeq" id="WP_133355396.1">
    <property type="nucleotide sequence ID" value="NZ_SMZJ02000004.1"/>
</dbReference>
<dbReference type="AlphaFoldDB" id="A0A562YEC3"/>
<evidence type="ECO:0000313" key="2">
    <source>
        <dbReference type="EMBL" id="TWO32673.1"/>
    </source>
</evidence>